<feature type="compositionally biased region" description="Gly residues" evidence="6">
    <location>
        <begin position="651"/>
        <end position="666"/>
    </location>
</feature>
<dbReference type="Proteomes" id="UP000215902">
    <property type="component" value="Unassembled WGS sequence"/>
</dbReference>
<feature type="repeat" description="ANK" evidence="5">
    <location>
        <begin position="117"/>
        <end position="146"/>
    </location>
</feature>
<keyword evidence="4 7" id="KW-0472">Membrane</keyword>
<evidence type="ECO:0000256" key="7">
    <source>
        <dbReference type="SAM" id="Phobius"/>
    </source>
</evidence>
<organism evidence="10 11">
    <name type="scientific">Macrostomum lignano</name>
    <dbReference type="NCBI Taxonomy" id="282301"/>
    <lineage>
        <taxon>Eukaryota</taxon>
        <taxon>Metazoa</taxon>
        <taxon>Spiralia</taxon>
        <taxon>Lophotrochozoa</taxon>
        <taxon>Platyhelminthes</taxon>
        <taxon>Rhabditophora</taxon>
        <taxon>Macrostomorpha</taxon>
        <taxon>Macrostomida</taxon>
        <taxon>Macrostomidae</taxon>
        <taxon>Macrostomum</taxon>
    </lineage>
</organism>
<feature type="region of interest" description="Disordered" evidence="6">
    <location>
        <begin position="646"/>
        <end position="666"/>
    </location>
</feature>
<keyword evidence="2 7" id="KW-0812">Transmembrane</keyword>
<dbReference type="PROSITE" id="PS50297">
    <property type="entry name" value="ANK_REP_REGION"/>
    <property type="match status" value="2"/>
</dbReference>
<dbReference type="SMART" id="SM00248">
    <property type="entry name" value="ANK"/>
    <property type="match status" value="5"/>
</dbReference>
<dbReference type="Gene3D" id="1.10.287.70">
    <property type="match status" value="1"/>
</dbReference>
<evidence type="ECO:0000256" key="2">
    <source>
        <dbReference type="ARBA" id="ARBA00022692"/>
    </source>
</evidence>
<dbReference type="AlphaFoldDB" id="A0A267FI93"/>
<dbReference type="Pfam" id="PF25508">
    <property type="entry name" value="TRPM2"/>
    <property type="match status" value="1"/>
</dbReference>
<feature type="region of interest" description="Disordered" evidence="6">
    <location>
        <begin position="1151"/>
        <end position="1209"/>
    </location>
</feature>
<dbReference type="PROSITE" id="PS50088">
    <property type="entry name" value="ANK_REPEAT"/>
    <property type="match status" value="2"/>
</dbReference>
<evidence type="ECO:0000313" key="11">
    <source>
        <dbReference type="Proteomes" id="UP000215902"/>
    </source>
</evidence>
<evidence type="ECO:0000256" key="3">
    <source>
        <dbReference type="ARBA" id="ARBA00022989"/>
    </source>
</evidence>
<dbReference type="Pfam" id="PF00023">
    <property type="entry name" value="Ank"/>
    <property type="match status" value="1"/>
</dbReference>
<feature type="transmembrane region" description="Helical" evidence="7">
    <location>
        <begin position="922"/>
        <end position="944"/>
    </location>
</feature>
<accession>A0A267FI93</accession>
<dbReference type="GO" id="GO:0005886">
    <property type="term" value="C:plasma membrane"/>
    <property type="evidence" value="ECO:0007669"/>
    <property type="project" value="TreeGrafter"/>
</dbReference>
<feature type="transmembrane region" description="Helical" evidence="7">
    <location>
        <begin position="880"/>
        <end position="901"/>
    </location>
</feature>
<dbReference type="GO" id="GO:0030001">
    <property type="term" value="P:metal ion transport"/>
    <property type="evidence" value="ECO:0007669"/>
    <property type="project" value="TreeGrafter"/>
</dbReference>
<comment type="subcellular location">
    <subcellularLocation>
        <location evidence="1">Membrane</location>
        <topology evidence="1">Multi-pass membrane protein</topology>
    </subcellularLocation>
</comment>
<dbReference type="Pfam" id="PF00520">
    <property type="entry name" value="Ion_trans"/>
    <property type="match status" value="1"/>
</dbReference>
<dbReference type="InterPro" id="IPR050927">
    <property type="entry name" value="TRPM"/>
</dbReference>
<feature type="domain" description="Ion transport" evidence="8">
    <location>
        <begin position="797"/>
        <end position="1048"/>
    </location>
</feature>
<feature type="transmembrane region" description="Helical" evidence="7">
    <location>
        <begin position="839"/>
        <end position="860"/>
    </location>
</feature>
<comment type="caution">
    <text evidence="10">The sequence shown here is derived from an EMBL/GenBank/DDBJ whole genome shotgun (WGS) entry which is preliminary data.</text>
</comment>
<keyword evidence="3 7" id="KW-1133">Transmembrane helix</keyword>
<proteinExistence type="predicted"/>
<dbReference type="InterPro" id="IPR002110">
    <property type="entry name" value="Ankyrin_rpt"/>
</dbReference>
<dbReference type="GO" id="GO:0005261">
    <property type="term" value="F:monoatomic cation channel activity"/>
    <property type="evidence" value="ECO:0007669"/>
    <property type="project" value="TreeGrafter"/>
</dbReference>
<evidence type="ECO:0000259" key="8">
    <source>
        <dbReference type="Pfam" id="PF00520"/>
    </source>
</evidence>
<feature type="transmembrane region" description="Helical" evidence="7">
    <location>
        <begin position="615"/>
        <end position="635"/>
    </location>
</feature>
<dbReference type="InterPro" id="IPR005821">
    <property type="entry name" value="Ion_trans_dom"/>
</dbReference>
<feature type="domain" description="TRPM-like" evidence="9">
    <location>
        <begin position="421"/>
        <end position="588"/>
    </location>
</feature>
<dbReference type="Gene3D" id="1.25.40.20">
    <property type="entry name" value="Ankyrin repeat-containing domain"/>
    <property type="match status" value="1"/>
</dbReference>
<dbReference type="OrthoDB" id="10071127at2759"/>
<keyword evidence="5" id="KW-0040">ANK repeat</keyword>
<feature type="transmembrane region" description="Helical" evidence="7">
    <location>
        <begin position="1015"/>
        <end position="1037"/>
    </location>
</feature>
<dbReference type="Pfam" id="PF12796">
    <property type="entry name" value="Ank_2"/>
    <property type="match status" value="1"/>
</dbReference>
<dbReference type="InterPro" id="IPR057366">
    <property type="entry name" value="TRPM-like"/>
</dbReference>
<dbReference type="SUPFAM" id="SSF48403">
    <property type="entry name" value="Ankyrin repeat"/>
    <property type="match status" value="1"/>
</dbReference>
<dbReference type="InterPro" id="IPR036770">
    <property type="entry name" value="Ankyrin_rpt-contain_sf"/>
</dbReference>
<feature type="repeat" description="ANK" evidence="5">
    <location>
        <begin position="219"/>
        <end position="251"/>
    </location>
</feature>
<gene>
    <name evidence="10" type="ORF">BOX15_Mlig029514g1</name>
</gene>
<reference evidence="10 11" key="1">
    <citation type="submission" date="2017-06" db="EMBL/GenBank/DDBJ databases">
        <title>A platform for efficient transgenesis in Macrostomum lignano, a flatworm model organism for stem cell research.</title>
        <authorList>
            <person name="Berezikov E."/>
        </authorList>
    </citation>
    <scope>NUCLEOTIDE SEQUENCE [LARGE SCALE GENOMIC DNA]</scope>
    <source>
        <strain evidence="10">DV1</strain>
        <tissue evidence="10">Whole organism</tissue>
    </source>
</reference>
<evidence type="ECO:0000256" key="6">
    <source>
        <dbReference type="SAM" id="MobiDB-lite"/>
    </source>
</evidence>
<evidence type="ECO:0000259" key="9">
    <source>
        <dbReference type="Pfam" id="PF25508"/>
    </source>
</evidence>
<evidence type="ECO:0000313" key="10">
    <source>
        <dbReference type="EMBL" id="PAA73423.1"/>
    </source>
</evidence>
<sequence length="1209" mass="136361">MRSFLSSHAEMRLRRTLGESGPQQQQYQPMSSGLMDLRSLLQQRSKQSTDESEQSLLLEAYRRRDADQLERLLVSGDPYAPVLSGRTIADLAAAEDQIWVLDRLEKIGYDFNRVNQQGMTPLHYAVEEGRLNVLLKLKALGADPNVPLPSGDYPLHRACAQDKTSVLEALLTDCQADQSVRDRQGNTALHRAILEESSPHILALLRCSDEAALNAQGHEGRTPLHLAVANQNRLAMKLLLERGAFVDLPADNGRTAIDLVMQQGSPVLLSDLSTFYTREVSRTVHAKSYKELLSEPDFHQFLGFLQAVDNEYRVCRVKSPERLSEFEQRALLEQLVADQKVDLVEFRDLATRLARTELAHVLVNNEDALEKTAALVLRYVLLREDIGLLCRLSACGILWTAVAEVIESRLDSVYLHTPERGVSRLVQNLRQSFVQAGRLRRDALASHYGAECSAHLLPAYRPDYCPDVSYLRHPMDTLAVWSVLTGRFQLTEMLILQDQFDIIPLSLFCAGLLRSLLSNPDLTLDDEEIELLASRCESIAQETVERVYTLDTSYCKQVTVDYLLMPQPTYGEASCIELAANNKSARFLQTAAGQTALDKKWYGCLLNIRPSLREAVIWLGMVPGNLLVPMLLVYFDEQRMLEERRHRGGPLDSGGGGAGGAGGGGRGGDETCEFLVTAKRAECEAAANAKAATAAANVEVQFTPSGKTATTAVGTKALTDPDDQPEERRSLLGGSKVSLTSSERQLRNPHLRRLRQFFRLLYGFYNIPAVKFRYHALAHASLLMLLSYVLVIDFEYSLNTAEAAAYCIICGYLIEEVGELMQCAMYTRLSDYFRSKWNYIDIAALFTAVIGFFLRMGKVAGHMDTVEQRLTMSFNDPGWYLARLFLGISCSLYWIRLLYISTVLETLGPKLKMMAKMIIQDLFPFLFILFIFIFAFGVLMYGLLFPNGYYAWNPEQMTVPNILLGMFRICFYSMVGDYSLDAVMGADGCNEILDNKVFNNTQSCPHHVGRYLVPYVILPLYVIITEILLLNLIIALFSRTVEEIDSRSQSLWQFERHDLIQEFQSRSSLPPPFNALDLLRRLVLFVVGRLRPDLRPSADDDFDQQLVLQFLLFQAFSLRNNRSRSLAEQDSEDDRLMSRVAEVVRNELRKYHQHKDQQQRQQQQQQQQQQELLDEKQRQQPPERPSGGGSVAGTPGSADFSHAGTDDTR</sequence>
<feature type="region of interest" description="Disordered" evidence="6">
    <location>
        <begin position="711"/>
        <end position="734"/>
    </location>
</feature>
<dbReference type="EMBL" id="NIVC01001013">
    <property type="protein sequence ID" value="PAA73423.1"/>
    <property type="molecule type" value="Genomic_DNA"/>
</dbReference>
<name>A0A267FI93_9PLAT</name>
<feature type="compositionally biased region" description="Low complexity" evidence="6">
    <location>
        <begin position="1159"/>
        <end position="1171"/>
    </location>
</feature>
<dbReference type="PANTHER" id="PTHR13800">
    <property type="entry name" value="TRANSIENT RECEPTOR POTENTIAL CATION CHANNEL, SUBFAMILY M, MEMBER 6"/>
    <property type="match status" value="1"/>
</dbReference>
<evidence type="ECO:0000256" key="4">
    <source>
        <dbReference type="ARBA" id="ARBA00023136"/>
    </source>
</evidence>
<keyword evidence="11" id="KW-1185">Reference proteome</keyword>
<protein>
    <submittedName>
        <fullName evidence="10">Uncharacterized protein</fullName>
    </submittedName>
</protein>
<evidence type="ECO:0000256" key="5">
    <source>
        <dbReference type="PROSITE-ProRule" id="PRU00023"/>
    </source>
</evidence>
<dbReference type="PANTHER" id="PTHR13800:SF1">
    <property type="entry name" value="TRANSIENT RECEPTOR POTENTIAL CATION CHANNEL TRPM"/>
    <property type="match status" value="1"/>
</dbReference>
<evidence type="ECO:0000256" key="1">
    <source>
        <dbReference type="ARBA" id="ARBA00004141"/>
    </source>
</evidence>